<sequence length="165" mass="18849">MRNQVILVGHLTRPVELRTVNDQVVGRFNIAVDRDYKSDNGDTYTDFFYCSIFGKRADILAQYTDTGSLISVSGKLQINSYVNDEGVKQYYTNIVINEFSFLSASSNKDKDKDKNPIDSVPNSNEDDPSESNSNLFKDDKDNQAYQNSFPSFNQTFPEEPEYFDM</sequence>
<dbReference type="Pfam" id="PF00436">
    <property type="entry name" value="SSB"/>
    <property type="match status" value="1"/>
</dbReference>
<evidence type="ECO:0000256" key="2">
    <source>
        <dbReference type="HAMAP-Rule" id="MF_00984"/>
    </source>
</evidence>
<dbReference type="GO" id="GO:0006260">
    <property type="term" value="P:DNA replication"/>
    <property type="evidence" value="ECO:0007669"/>
    <property type="project" value="InterPro"/>
</dbReference>
<dbReference type="PROSITE" id="PS50935">
    <property type="entry name" value="SSB"/>
    <property type="match status" value="1"/>
</dbReference>
<proteinExistence type="inferred from homology"/>
<comment type="caution">
    <text evidence="5">The sequence shown here is derived from an EMBL/GenBank/DDBJ whole genome shotgun (WGS) entry which is preliminary data.</text>
</comment>
<evidence type="ECO:0000256" key="1">
    <source>
        <dbReference type="ARBA" id="ARBA00023125"/>
    </source>
</evidence>
<dbReference type="InterPro" id="IPR011344">
    <property type="entry name" value="ssDNA-bd"/>
</dbReference>
<protein>
    <recommendedName>
        <fullName evidence="2 3">Single-stranded DNA-binding protein</fullName>
        <shortName evidence="2">SSB</shortName>
    </recommendedName>
</protein>
<gene>
    <name evidence="5" type="ORF">F6I34_09270</name>
</gene>
<organism evidence="5 6">
    <name type="scientific">Aerococcus tenax</name>
    <dbReference type="NCBI Taxonomy" id="3078812"/>
    <lineage>
        <taxon>Bacteria</taxon>
        <taxon>Bacillati</taxon>
        <taxon>Bacillota</taxon>
        <taxon>Bacilli</taxon>
        <taxon>Lactobacillales</taxon>
        <taxon>Aerococcaceae</taxon>
        <taxon>Aerococcus</taxon>
    </lineage>
</organism>
<feature type="compositionally biased region" description="Basic and acidic residues" evidence="4">
    <location>
        <begin position="107"/>
        <end position="116"/>
    </location>
</feature>
<dbReference type="NCBIfam" id="TIGR00621">
    <property type="entry name" value="ssb"/>
    <property type="match status" value="1"/>
</dbReference>
<dbReference type="InterPro" id="IPR012340">
    <property type="entry name" value="NA-bd_OB-fold"/>
</dbReference>
<accession>A0A5N1BHV9</accession>
<dbReference type="SUPFAM" id="SSF50249">
    <property type="entry name" value="Nucleic acid-binding proteins"/>
    <property type="match status" value="1"/>
</dbReference>
<evidence type="ECO:0000256" key="4">
    <source>
        <dbReference type="SAM" id="MobiDB-lite"/>
    </source>
</evidence>
<dbReference type="GO" id="GO:0003697">
    <property type="term" value="F:single-stranded DNA binding"/>
    <property type="evidence" value="ECO:0007669"/>
    <property type="project" value="UniProtKB-UniRule"/>
</dbReference>
<name>A0A5N1BHV9_9LACT</name>
<dbReference type="HAMAP" id="MF_00984">
    <property type="entry name" value="SSB"/>
    <property type="match status" value="1"/>
</dbReference>
<evidence type="ECO:0000313" key="5">
    <source>
        <dbReference type="EMBL" id="KAA9237842.1"/>
    </source>
</evidence>
<evidence type="ECO:0000313" key="6">
    <source>
        <dbReference type="Proteomes" id="UP000326476"/>
    </source>
</evidence>
<dbReference type="RefSeq" id="WP_111875554.1">
    <property type="nucleotide sequence ID" value="NZ_CP142608.1"/>
</dbReference>
<dbReference type="EMBL" id="VYVN01000035">
    <property type="protein sequence ID" value="KAA9237842.1"/>
    <property type="molecule type" value="Genomic_DNA"/>
</dbReference>
<comment type="caution">
    <text evidence="2">Lacks conserved residue(s) required for the propagation of feature annotation.</text>
</comment>
<dbReference type="Proteomes" id="UP000326476">
    <property type="component" value="Unassembled WGS sequence"/>
</dbReference>
<evidence type="ECO:0000256" key="3">
    <source>
        <dbReference type="PIRNR" id="PIRNR002070"/>
    </source>
</evidence>
<dbReference type="PANTHER" id="PTHR10302">
    <property type="entry name" value="SINGLE-STRANDED DNA-BINDING PROTEIN"/>
    <property type="match status" value="1"/>
</dbReference>
<dbReference type="PIRSF" id="PIRSF002070">
    <property type="entry name" value="SSB"/>
    <property type="match status" value="1"/>
</dbReference>
<dbReference type="Gene3D" id="2.40.50.140">
    <property type="entry name" value="Nucleic acid-binding proteins"/>
    <property type="match status" value="1"/>
</dbReference>
<feature type="compositionally biased region" description="Polar residues" evidence="4">
    <location>
        <begin position="143"/>
        <end position="156"/>
    </location>
</feature>
<reference evidence="6" key="1">
    <citation type="submission" date="2019-09" db="EMBL/GenBank/DDBJ databases">
        <title>Draft genome sequence assemblies of isolates from the urinary tract.</title>
        <authorList>
            <person name="Mores C.R."/>
            <person name="Putonti C."/>
            <person name="Wolfe A.J."/>
        </authorList>
    </citation>
    <scope>NUCLEOTIDE SEQUENCE [LARGE SCALE GENOMIC DNA]</scope>
    <source>
        <strain evidence="6">UMB8614</strain>
    </source>
</reference>
<comment type="subunit">
    <text evidence="2">Homotetramer.</text>
</comment>
<dbReference type="CDD" id="cd04496">
    <property type="entry name" value="SSB_OBF"/>
    <property type="match status" value="1"/>
</dbReference>
<keyword evidence="6" id="KW-1185">Reference proteome</keyword>
<keyword evidence="1 2" id="KW-0238">DNA-binding</keyword>
<dbReference type="PANTHER" id="PTHR10302:SF27">
    <property type="entry name" value="SINGLE-STRANDED DNA-BINDING PROTEIN"/>
    <property type="match status" value="1"/>
</dbReference>
<dbReference type="GO" id="GO:0009295">
    <property type="term" value="C:nucleoid"/>
    <property type="evidence" value="ECO:0007669"/>
    <property type="project" value="TreeGrafter"/>
</dbReference>
<feature type="region of interest" description="Disordered" evidence="4">
    <location>
        <begin position="105"/>
        <end position="165"/>
    </location>
</feature>
<dbReference type="InterPro" id="IPR000424">
    <property type="entry name" value="Primosome_PriB/ssb"/>
</dbReference>
<dbReference type="AlphaFoldDB" id="A0A5N1BHV9"/>